<dbReference type="AlphaFoldDB" id="A0A1B9IAX5"/>
<evidence type="ECO:0000256" key="1">
    <source>
        <dbReference type="SAM" id="MobiDB-lite"/>
    </source>
</evidence>
<dbReference type="Proteomes" id="UP000094020">
    <property type="component" value="Chromosome 4"/>
</dbReference>
<evidence type="ECO:0000313" key="2">
    <source>
        <dbReference type="EMBL" id="OCF52581.1"/>
    </source>
</evidence>
<dbReference type="EMBL" id="KI894008">
    <property type="protein sequence ID" value="OCF52581.1"/>
    <property type="molecule type" value="Genomic_DNA"/>
</dbReference>
<reference evidence="2" key="3">
    <citation type="submission" date="2016-07" db="EMBL/GenBank/DDBJ databases">
        <title>Evolution of pathogenesis and genome organization in the Tremellales.</title>
        <authorList>
            <person name="Cuomo C."/>
            <person name="Litvintseva A."/>
            <person name="Heitman J."/>
            <person name="Chen Y."/>
            <person name="Sun S."/>
            <person name="Springer D."/>
            <person name="Dromer F."/>
            <person name="Young S."/>
            <person name="Zeng Q."/>
            <person name="Chapman S."/>
            <person name="Gujja S."/>
            <person name="Saif S."/>
            <person name="Birren B."/>
        </authorList>
    </citation>
    <scope>NUCLEOTIDE SEQUENCE</scope>
    <source>
        <strain evidence="2">CBS 10737</strain>
    </source>
</reference>
<keyword evidence="4" id="KW-1185">Reference proteome</keyword>
<dbReference type="EMBL" id="CP144522">
    <property type="protein sequence ID" value="WWC69186.1"/>
    <property type="molecule type" value="Genomic_DNA"/>
</dbReference>
<reference evidence="2" key="1">
    <citation type="submission" date="2013-07" db="EMBL/GenBank/DDBJ databases">
        <title>The Genome Sequence of Cryptococcus pinus CBS10737.</title>
        <authorList>
            <consortium name="The Broad Institute Genome Sequencing Platform"/>
            <person name="Cuomo C."/>
            <person name="Litvintseva A."/>
            <person name="Chen Y."/>
            <person name="Heitman J."/>
            <person name="Sun S."/>
            <person name="Springer D."/>
            <person name="Dromer F."/>
            <person name="Young S.K."/>
            <person name="Zeng Q."/>
            <person name="Gargeya S."/>
            <person name="Fitzgerald M."/>
            <person name="Abouelleil A."/>
            <person name="Alvarado L."/>
            <person name="Berlin A.M."/>
            <person name="Chapman S.B."/>
            <person name="Dewar J."/>
            <person name="Goldberg J."/>
            <person name="Griggs A."/>
            <person name="Gujja S."/>
            <person name="Hansen M."/>
            <person name="Howarth C."/>
            <person name="Imamovic A."/>
            <person name="Larimer J."/>
            <person name="McCowan C."/>
            <person name="Murphy C."/>
            <person name="Pearson M."/>
            <person name="Priest M."/>
            <person name="Roberts A."/>
            <person name="Saif S."/>
            <person name="Shea T."/>
            <person name="Sykes S."/>
            <person name="Wortman J."/>
            <person name="Nusbaum C."/>
            <person name="Birren B."/>
        </authorList>
    </citation>
    <scope>NUCLEOTIDE SEQUENCE [LARGE SCALE GENOMIC DNA]</scope>
    <source>
        <strain evidence="2">CBS 10737</strain>
    </source>
</reference>
<accession>A0A1B9IAX5</accession>
<proteinExistence type="predicted"/>
<reference evidence="3" key="2">
    <citation type="submission" date="2013-07" db="EMBL/GenBank/DDBJ databases">
        <authorList>
            <consortium name="The Broad Institute Genome Sequencing Platform"/>
            <person name="Cuomo C."/>
            <person name="Litvintseva A."/>
            <person name="Chen Y."/>
            <person name="Heitman J."/>
            <person name="Sun S."/>
            <person name="Springer D."/>
            <person name="Dromer F."/>
            <person name="Young S.K."/>
            <person name="Zeng Q."/>
            <person name="Gargeya S."/>
            <person name="Fitzgerald M."/>
            <person name="Abouelleil A."/>
            <person name="Alvarado L."/>
            <person name="Berlin A.M."/>
            <person name="Chapman S.B."/>
            <person name="Dewar J."/>
            <person name="Goldberg J."/>
            <person name="Griggs A."/>
            <person name="Gujja S."/>
            <person name="Hansen M."/>
            <person name="Howarth C."/>
            <person name="Imamovic A."/>
            <person name="Larimer J."/>
            <person name="McCowan C."/>
            <person name="Murphy C."/>
            <person name="Pearson M."/>
            <person name="Priest M."/>
            <person name="Roberts A."/>
            <person name="Saif S."/>
            <person name="Shea T."/>
            <person name="Sykes S."/>
            <person name="Wortman J."/>
            <person name="Nusbaum C."/>
            <person name="Birren B."/>
        </authorList>
    </citation>
    <scope>NUCLEOTIDE SEQUENCE</scope>
    <source>
        <strain evidence="3">CBS 10737</strain>
    </source>
</reference>
<feature type="region of interest" description="Disordered" evidence="1">
    <location>
        <begin position="1"/>
        <end position="42"/>
    </location>
</feature>
<name>A0A1B9IAX5_9TREE</name>
<reference evidence="3" key="4">
    <citation type="submission" date="2024-02" db="EMBL/GenBank/DDBJ databases">
        <title>Comparative genomics of Cryptococcus and Kwoniella reveals pathogenesis evolution and contrasting modes of karyotype evolution via chromosome fusion or intercentromeric recombination.</title>
        <authorList>
            <person name="Coelho M.A."/>
            <person name="David-Palma M."/>
            <person name="Shea T."/>
            <person name="Bowers K."/>
            <person name="McGinley-Smith S."/>
            <person name="Mohammad A.W."/>
            <person name="Gnirke A."/>
            <person name="Yurkov A.M."/>
            <person name="Nowrousian M."/>
            <person name="Sun S."/>
            <person name="Cuomo C.A."/>
            <person name="Heitman J."/>
        </authorList>
    </citation>
    <scope>NUCLEOTIDE SEQUENCE</scope>
    <source>
        <strain evidence="3">CBS 10737</strain>
    </source>
</reference>
<feature type="compositionally biased region" description="Acidic residues" evidence="1">
    <location>
        <begin position="21"/>
        <end position="39"/>
    </location>
</feature>
<feature type="compositionally biased region" description="Polar residues" evidence="1">
    <location>
        <begin position="1"/>
        <end position="13"/>
    </location>
</feature>
<protein>
    <submittedName>
        <fullName evidence="2">Uncharacterized protein</fullName>
    </submittedName>
</protein>
<dbReference type="KEGG" id="kpin:30170243"/>
<evidence type="ECO:0000313" key="3">
    <source>
        <dbReference type="EMBL" id="WWC69186.1"/>
    </source>
</evidence>
<dbReference type="GeneID" id="30170243"/>
<dbReference type="RefSeq" id="XP_019013800.1">
    <property type="nucleotide sequence ID" value="XM_019153639.1"/>
</dbReference>
<sequence length="276" mass="31172">MTQQEQQMTNQSCPLEHSDSSEEPESSDCDDTDCSDDELNGFSWPRTYIDYILESDGSARGSTVQEESNDSAALPEEIDSTQTIDIAGARKSREDSSNTQELKRCIQEYVDTHLRSARDTFRSYIQEAMPDIFLPMEDDVRGVVSNPKHGKILKGKASECNNLTDSIPEVEREKFRAWKLWENAEWPGPKPPLNIGTAFYMTVLLEDFQCDTDSETIDTSEISIAQALDSLRDKVKSVRTAKNRPIRDLEEAFSLAERSWALEGAEKLFHGFGPLE</sequence>
<feature type="region of interest" description="Disordered" evidence="1">
    <location>
        <begin position="58"/>
        <end position="78"/>
    </location>
</feature>
<organism evidence="2">
    <name type="scientific">Kwoniella pini CBS 10737</name>
    <dbReference type="NCBI Taxonomy" id="1296096"/>
    <lineage>
        <taxon>Eukaryota</taxon>
        <taxon>Fungi</taxon>
        <taxon>Dikarya</taxon>
        <taxon>Basidiomycota</taxon>
        <taxon>Agaricomycotina</taxon>
        <taxon>Tremellomycetes</taxon>
        <taxon>Tremellales</taxon>
        <taxon>Cryptococcaceae</taxon>
        <taxon>Kwoniella</taxon>
    </lineage>
</organism>
<gene>
    <name evidence="2" type="ORF">I206_01874</name>
    <name evidence="3" type="ORF">I206_103122</name>
</gene>
<evidence type="ECO:0000313" key="4">
    <source>
        <dbReference type="Proteomes" id="UP000094020"/>
    </source>
</evidence>